<protein>
    <submittedName>
        <fullName evidence="4">TetR/AcrR family transcriptional regulator</fullName>
    </submittedName>
</protein>
<evidence type="ECO:0000256" key="1">
    <source>
        <dbReference type="ARBA" id="ARBA00023125"/>
    </source>
</evidence>
<evidence type="ECO:0000256" key="2">
    <source>
        <dbReference type="PROSITE-ProRule" id="PRU00335"/>
    </source>
</evidence>
<feature type="domain" description="HTH tetR-type" evidence="3">
    <location>
        <begin position="19"/>
        <end position="79"/>
    </location>
</feature>
<dbReference type="PANTHER" id="PTHR30328:SF54">
    <property type="entry name" value="HTH-TYPE TRANSCRIPTIONAL REPRESSOR SCO4008"/>
    <property type="match status" value="1"/>
</dbReference>
<accession>A0A7W4WEQ5</accession>
<evidence type="ECO:0000313" key="4">
    <source>
        <dbReference type="EMBL" id="MBB3062870.1"/>
    </source>
</evidence>
<dbReference type="PANTHER" id="PTHR30328">
    <property type="entry name" value="TRANSCRIPTIONAL REPRESSOR"/>
    <property type="match status" value="1"/>
</dbReference>
<dbReference type="PROSITE" id="PS50977">
    <property type="entry name" value="HTH_TETR_2"/>
    <property type="match status" value="1"/>
</dbReference>
<dbReference type="GO" id="GO:0045892">
    <property type="term" value="P:negative regulation of DNA-templated transcription"/>
    <property type="evidence" value="ECO:0007669"/>
    <property type="project" value="InterPro"/>
</dbReference>
<proteinExistence type="predicted"/>
<dbReference type="InterPro" id="IPR050109">
    <property type="entry name" value="HTH-type_TetR-like_transc_reg"/>
</dbReference>
<reference evidence="4 5" key="1">
    <citation type="submission" date="2020-08" db="EMBL/GenBank/DDBJ databases">
        <title>Genomic Encyclopedia of Type Strains, Phase III (KMG-III): the genomes of soil and plant-associated and newly described type strains.</title>
        <authorList>
            <person name="Whitman W."/>
        </authorList>
    </citation>
    <scope>NUCLEOTIDE SEQUENCE [LARGE SCALE GENOMIC DNA]</scope>
    <source>
        <strain evidence="4 5">CECT 8799</strain>
    </source>
</reference>
<dbReference type="AlphaFoldDB" id="A0A7W4WEQ5"/>
<evidence type="ECO:0000259" key="3">
    <source>
        <dbReference type="PROSITE" id="PS50977"/>
    </source>
</evidence>
<sequence length="223" mass="25660">MGGNTAERKKTYKRGKIRDHNLELILGAAREEFVLKGFKGASIQAIADRAGLPKANIHYYFKTKPNLYLAVLEEIIGLWNDHFDEINVEDDPAGVLDRFIRQKVELSYTHPQSSKLFAMEIIQGAPHLKNYMRNKMRPWVRKRAEVIEAWIADGRMKPVDPTHLIFLIWSSTQHYADFETQVLTILNRAEYERSMIDEIADFLSRTILAGVGLEPPERSAHDL</sequence>
<dbReference type="GO" id="GO:0003677">
    <property type="term" value="F:DNA binding"/>
    <property type="evidence" value="ECO:0007669"/>
    <property type="project" value="UniProtKB-UniRule"/>
</dbReference>
<evidence type="ECO:0000313" key="5">
    <source>
        <dbReference type="Proteomes" id="UP000535937"/>
    </source>
</evidence>
<dbReference type="Proteomes" id="UP000535937">
    <property type="component" value="Unassembled WGS sequence"/>
</dbReference>
<name>A0A7W4WEQ5_9GAMM</name>
<keyword evidence="5" id="KW-1185">Reference proteome</keyword>
<dbReference type="InterPro" id="IPR013573">
    <property type="entry name" value="Tscrpt_reg_YcdC_C"/>
</dbReference>
<feature type="DNA-binding region" description="H-T-H motif" evidence="2">
    <location>
        <begin position="42"/>
        <end position="61"/>
    </location>
</feature>
<dbReference type="InterPro" id="IPR001647">
    <property type="entry name" value="HTH_TetR"/>
</dbReference>
<dbReference type="InterPro" id="IPR036271">
    <property type="entry name" value="Tet_transcr_reg_TetR-rel_C_sf"/>
</dbReference>
<dbReference type="Pfam" id="PF00440">
    <property type="entry name" value="TetR_N"/>
    <property type="match status" value="1"/>
</dbReference>
<comment type="caution">
    <text evidence="4">The sequence shown here is derived from an EMBL/GenBank/DDBJ whole genome shotgun (WGS) entry which is preliminary data.</text>
</comment>
<dbReference type="RefSeq" id="WP_183462546.1">
    <property type="nucleotide sequence ID" value="NZ_JACHWZ010000021.1"/>
</dbReference>
<dbReference type="Gene3D" id="1.10.357.10">
    <property type="entry name" value="Tetracycline Repressor, domain 2"/>
    <property type="match status" value="1"/>
</dbReference>
<gene>
    <name evidence="4" type="ORF">FHS09_003720</name>
</gene>
<keyword evidence="1 2" id="KW-0238">DNA-binding</keyword>
<organism evidence="4 5">
    <name type="scientific">Microbulbifer rhizosphaerae</name>
    <dbReference type="NCBI Taxonomy" id="1562603"/>
    <lineage>
        <taxon>Bacteria</taxon>
        <taxon>Pseudomonadati</taxon>
        <taxon>Pseudomonadota</taxon>
        <taxon>Gammaproteobacteria</taxon>
        <taxon>Cellvibrionales</taxon>
        <taxon>Microbulbiferaceae</taxon>
        <taxon>Microbulbifer</taxon>
    </lineage>
</organism>
<dbReference type="InterPro" id="IPR009057">
    <property type="entry name" value="Homeodomain-like_sf"/>
</dbReference>
<dbReference type="Gene3D" id="1.10.10.60">
    <property type="entry name" value="Homeodomain-like"/>
    <property type="match status" value="1"/>
</dbReference>
<dbReference type="Pfam" id="PF08362">
    <property type="entry name" value="TetR_C_3"/>
    <property type="match status" value="1"/>
</dbReference>
<dbReference type="SUPFAM" id="SSF46689">
    <property type="entry name" value="Homeodomain-like"/>
    <property type="match status" value="1"/>
</dbReference>
<dbReference type="EMBL" id="JACHWZ010000021">
    <property type="protein sequence ID" value="MBB3062870.1"/>
    <property type="molecule type" value="Genomic_DNA"/>
</dbReference>
<dbReference type="PRINTS" id="PR00455">
    <property type="entry name" value="HTHTETR"/>
</dbReference>
<dbReference type="SUPFAM" id="SSF48498">
    <property type="entry name" value="Tetracyclin repressor-like, C-terminal domain"/>
    <property type="match status" value="1"/>
</dbReference>